<dbReference type="PANTHER" id="PTHR46796:SF6">
    <property type="entry name" value="ARAC SUBFAMILY"/>
    <property type="match status" value="1"/>
</dbReference>
<dbReference type="PANTHER" id="PTHR46796">
    <property type="entry name" value="HTH-TYPE TRANSCRIPTIONAL ACTIVATOR RHAS-RELATED"/>
    <property type="match status" value="1"/>
</dbReference>
<dbReference type="SMART" id="SM00342">
    <property type="entry name" value="HTH_ARAC"/>
    <property type="match status" value="1"/>
</dbReference>
<keyword evidence="5" id="KW-0762">Sugar transport</keyword>
<proteinExistence type="predicted"/>
<reference evidence="5 6" key="1">
    <citation type="journal article" date="2011" name="J. Bacteriol.">
        <title>Complete genome sequence of the plant pathogen Ralstonia solanacearum strain Po82.</title>
        <authorList>
            <person name="Xu J."/>
            <person name="Zheng H.J."/>
            <person name="Liu L."/>
            <person name="Pan Z.C."/>
            <person name="Prior P."/>
            <person name="Tang B."/>
            <person name="Xu J.S."/>
            <person name="Zhang H."/>
            <person name="Tian Q."/>
            <person name="Zhang L.Q."/>
            <person name="Feng J."/>
        </authorList>
    </citation>
    <scope>NUCLEOTIDE SEQUENCE [LARGE SCALE GENOMIC DNA]</scope>
    <source>
        <strain evidence="6">Po82</strain>
    </source>
</reference>
<dbReference type="Gene3D" id="1.10.10.60">
    <property type="entry name" value="Homeodomain-like"/>
    <property type="match status" value="1"/>
</dbReference>
<keyword evidence="5" id="KW-0614">Plasmid</keyword>
<geneLocation type="plasmid" evidence="6"/>
<name>F6G8Q6_RALS8</name>
<gene>
    <name evidence="5" type="primary">araC</name>
    <name evidence="5" type="ordered locus">RSPO_m00637</name>
</gene>
<dbReference type="InterPro" id="IPR009057">
    <property type="entry name" value="Homeodomain-like_sf"/>
</dbReference>
<keyword evidence="3" id="KW-0804">Transcription</keyword>
<dbReference type="InterPro" id="IPR020449">
    <property type="entry name" value="Tscrpt_reg_AraC-type_HTH"/>
</dbReference>
<dbReference type="HOGENOM" id="CLU_049704_2_2_4"/>
<feature type="domain" description="HTH araC/xylS-type" evidence="4">
    <location>
        <begin position="220"/>
        <end position="319"/>
    </location>
</feature>
<keyword evidence="1" id="KW-0805">Transcription regulation</keyword>
<dbReference type="AlphaFoldDB" id="F6G8Q6"/>
<dbReference type="Pfam" id="PF12833">
    <property type="entry name" value="HTH_18"/>
    <property type="match status" value="1"/>
</dbReference>
<evidence type="ECO:0000256" key="1">
    <source>
        <dbReference type="ARBA" id="ARBA00023015"/>
    </source>
</evidence>
<dbReference type="SUPFAM" id="SSF46689">
    <property type="entry name" value="Homeodomain-like"/>
    <property type="match status" value="1"/>
</dbReference>
<evidence type="ECO:0000313" key="6">
    <source>
        <dbReference type="Proteomes" id="UP000007953"/>
    </source>
</evidence>
<keyword evidence="2" id="KW-0238">DNA-binding</keyword>
<dbReference type="GO" id="GO:0043565">
    <property type="term" value="F:sequence-specific DNA binding"/>
    <property type="evidence" value="ECO:0007669"/>
    <property type="project" value="InterPro"/>
</dbReference>
<dbReference type="PRINTS" id="PR00032">
    <property type="entry name" value="HTHARAC"/>
</dbReference>
<dbReference type="InterPro" id="IPR035418">
    <property type="entry name" value="AraC-bd_2"/>
</dbReference>
<dbReference type="EMBL" id="CP002820">
    <property type="protein sequence ID" value="AEG71275.1"/>
    <property type="molecule type" value="Genomic_DNA"/>
</dbReference>
<dbReference type="PROSITE" id="PS01124">
    <property type="entry name" value="HTH_ARAC_FAMILY_2"/>
    <property type="match status" value="1"/>
</dbReference>
<dbReference type="PATRIC" id="fig|1031711.3.peg.3853"/>
<dbReference type="Proteomes" id="UP000007953">
    <property type="component" value="Plasmid megaplasmid"/>
</dbReference>
<dbReference type="GO" id="GO:0003700">
    <property type="term" value="F:DNA-binding transcription factor activity"/>
    <property type="evidence" value="ECO:0007669"/>
    <property type="project" value="InterPro"/>
</dbReference>
<dbReference type="Pfam" id="PF14525">
    <property type="entry name" value="AraC_binding_2"/>
    <property type="match status" value="1"/>
</dbReference>
<protein>
    <submittedName>
        <fullName evidence="5">Transcription regulator sugar transport system, abc transporter permease protein</fullName>
    </submittedName>
</protein>
<sequence>MDTVQEQVGMAASNSVAYWTEVICGMQAPVQTHVIGDTPFSGRLAVERLGAVLLCHFRSTPVRYVRGQREIDRDPGDAFGASLTLTGRAIIAQDGKEVVQHPGDIVLFDTTRPFDYVLPSGDDQIVLDIPRALLQSCLPNADAFLCTVLSGGSKLGGLVGQMLRDVGTDGPRAGGAGGADAAVAARLGTTVVHLLATAFEVESDSGKSVPLPPAGPRTLEKVKAFMRDRLSDPGLDIACIARDNHVSVRALHRLFAAEGTTAMRWLWQQRLLAGYQALAAGRGHRVSEVALMCGFTNFSHFSRAFRQAFGMPPTDLLRPRAQRRAIVSASASASASAA</sequence>
<dbReference type="InterPro" id="IPR018060">
    <property type="entry name" value="HTH_AraC"/>
</dbReference>
<dbReference type="InterPro" id="IPR050204">
    <property type="entry name" value="AraC_XylS_family_regulators"/>
</dbReference>
<accession>F6G8Q6</accession>
<dbReference type="KEGG" id="rsn:RSPO_m00637"/>
<evidence type="ECO:0000256" key="2">
    <source>
        <dbReference type="ARBA" id="ARBA00023125"/>
    </source>
</evidence>
<evidence type="ECO:0000313" key="5">
    <source>
        <dbReference type="EMBL" id="AEG71275.1"/>
    </source>
</evidence>
<organism evidence="5 6">
    <name type="scientific">Ralstonia solanacearum (strain Po82)</name>
    <dbReference type="NCBI Taxonomy" id="1031711"/>
    <lineage>
        <taxon>Bacteria</taxon>
        <taxon>Pseudomonadati</taxon>
        <taxon>Pseudomonadota</taxon>
        <taxon>Betaproteobacteria</taxon>
        <taxon>Burkholderiales</taxon>
        <taxon>Burkholderiaceae</taxon>
        <taxon>Ralstonia</taxon>
        <taxon>Ralstonia solanacearum species complex</taxon>
    </lineage>
</organism>
<evidence type="ECO:0000259" key="4">
    <source>
        <dbReference type="PROSITE" id="PS01124"/>
    </source>
</evidence>
<keyword evidence="5" id="KW-0813">Transport</keyword>
<evidence type="ECO:0000256" key="3">
    <source>
        <dbReference type="ARBA" id="ARBA00023163"/>
    </source>
</evidence>